<dbReference type="InterPro" id="IPR001478">
    <property type="entry name" value="PDZ"/>
</dbReference>
<dbReference type="GO" id="GO:0004222">
    <property type="term" value="F:metalloendopeptidase activity"/>
    <property type="evidence" value="ECO:0007669"/>
    <property type="project" value="InterPro"/>
</dbReference>
<feature type="domain" description="PDZ" evidence="12">
    <location>
        <begin position="205"/>
        <end position="271"/>
    </location>
</feature>
<keyword evidence="6 11" id="KW-0378">Hydrolase</keyword>
<evidence type="ECO:0000256" key="4">
    <source>
        <dbReference type="ARBA" id="ARBA00022670"/>
    </source>
</evidence>
<keyword evidence="5 11" id="KW-0812">Transmembrane</keyword>
<dbReference type="Pfam" id="PF02163">
    <property type="entry name" value="Peptidase_M50"/>
    <property type="match status" value="1"/>
</dbReference>
<keyword evidence="11" id="KW-0479">Metal-binding</keyword>
<evidence type="ECO:0000256" key="5">
    <source>
        <dbReference type="ARBA" id="ARBA00022692"/>
    </source>
</evidence>
<evidence type="ECO:0000256" key="1">
    <source>
        <dbReference type="ARBA" id="ARBA00001947"/>
    </source>
</evidence>
<sequence>MLFTLASFFVALGILITFHELGHYWVARYFGVRILKFSIGFGRTIIKRVDKHGTEWALSAIPLGGYVKMLDENDTGASNCSPDSFQAQSVWRRFAIVAAGPLFNLFLAVFLYAIINLTGTSEPAALIGTPAAQTSASRSGLESGDRIVAVNQKATDSWPQVRWALLQEMGSSRSVEITIDRNGQNFEKTLELPSLDDLSKQDPLGQVGLRLQPSPPLVRGVVPNEPGEKAGLLQGDLIRAINEVPVKDVTQAIQIIRQNPDKSLLLTLERDGAQISIPVTPSQHKLENGELIGRIGIQLGADPVMVTINHGLAQSIWLGFTRTIDTAGFTIRMMGKMLIGEVSLKNVSGPVTIADYAGQTARIGWVAYISFLALVSISLGVLNLLPIPMLDGGHLLYYLYEIASGKPPSPKWVEIGQRVGFSLLAMLMVLALFNDLVRIFT</sequence>
<keyword evidence="10 11" id="KW-0472">Membrane</keyword>
<dbReference type="CDD" id="cd06163">
    <property type="entry name" value="S2P-M50_PDZ_RseP-like"/>
    <property type="match status" value="1"/>
</dbReference>
<evidence type="ECO:0000256" key="7">
    <source>
        <dbReference type="ARBA" id="ARBA00022833"/>
    </source>
</evidence>
<dbReference type="PANTHER" id="PTHR42837:SF2">
    <property type="entry name" value="MEMBRANE METALLOPROTEASE ARASP2, CHLOROPLASTIC-RELATED"/>
    <property type="match status" value="1"/>
</dbReference>
<dbReference type="Gene3D" id="2.30.42.10">
    <property type="match status" value="2"/>
</dbReference>
<evidence type="ECO:0000313" key="13">
    <source>
        <dbReference type="EMBL" id="NDY81894.1"/>
    </source>
</evidence>
<evidence type="ECO:0000259" key="12">
    <source>
        <dbReference type="PROSITE" id="PS50106"/>
    </source>
</evidence>
<dbReference type="EMBL" id="JAAGRN010000001">
    <property type="protein sequence ID" value="NDY81894.1"/>
    <property type="molecule type" value="Genomic_DNA"/>
</dbReference>
<dbReference type="GO" id="GO:0046872">
    <property type="term" value="F:metal ion binding"/>
    <property type="evidence" value="ECO:0007669"/>
    <property type="project" value="UniProtKB-KW"/>
</dbReference>
<dbReference type="EC" id="3.4.24.-" evidence="11"/>
<feature type="transmembrane region" description="Helical" evidence="11">
    <location>
        <begin position="365"/>
        <end position="385"/>
    </location>
</feature>
<dbReference type="CDD" id="cd23081">
    <property type="entry name" value="cpPDZ_EcRseP-like"/>
    <property type="match status" value="1"/>
</dbReference>
<evidence type="ECO:0000256" key="10">
    <source>
        <dbReference type="ARBA" id="ARBA00023136"/>
    </source>
</evidence>
<dbReference type="PROSITE" id="PS50106">
    <property type="entry name" value="PDZ"/>
    <property type="match status" value="1"/>
</dbReference>
<dbReference type="GO" id="GO:0016020">
    <property type="term" value="C:membrane"/>
    <property type="evidence" value="ECO:0007669"/>
    <property type="project" value="UniProtKB-SubCell"/>
</dbReference>
<dbReference type="SUPFAM" id="SSF50156">
    <property type="entry name" value="PDZ domain-like"/>
    <property type="match status" value="2"/>
</dbReference>
<evidence type="ECO:0000256" key="3">
    <source>
        <dbReference type="ARBA" id="ARBA00007931"/>
    </source>
</evidence>
<evidence type="ECO:0000256" key="2">
    <source>
        <dbReference type="ARBA" id="ARBA00004141"/>
    </source>
</evidence>
<reference evidence="13" key="1">
    <citation type="submission" date="2020-02" db="EMBL/GenBank/DDBJ databases">
        <authorList>
            <person name="Chen W.-M."/>
        </authorList>
    </citation>
    <scope>NUCLEOTIDE SEQUENCE</scope>
    <source>
        <strain evidence="13">NBD-18</strain>
    </source>
</reference>
<organism evidence="13">
    <name type="scientific">Sheuella amnicola</name>
    <dbReference type="NCBI Taxonomy" id="2707330"/>
    <lineage>
        <taxon>Bacteria</taxon>
        <taxon>Pseudomonadati</taxon>
        <taxon>Pseudomonadota</taxon>
        <taxon>Betaproteobacteria</taxon>
        <taxon>Burkholderiales</taxon>
        <taxon>Alcaligenaceae</taxon>
        <taxon>Sheuella</taxon>
    </lineage>
</organism>
<keyword evidence="9 11" id="KW-0482">Metalloprotease</keyword>
<proteinExistence type="inferred from homology"/>
<keyword evidence="4 13" id="KW-0645">Protease</keyword>
<evidence type="ECO:0000256" key="9">
    <source>
        <dbReference type="ARBA" id="ARBA00023049"/>
    </source>
</evidence>
<dbReference type="InterPro" id="IPR041489">
    <property type="entry name" value="PDZ_6"/>
</dbReference>
<dbReference type="GO" id="GO:0006508">
    <property type="term" value="P:proteolysis"/>
    <property type="evidence" value="ECO:0007669"/>
    <property type="project" value="UniProtKB-KW"/>
</dbReference>
<keyword evidence="8 11" id="KW-1133">Transmembrane helix</keyword>
<accession>A0A6B2QX93</accession>
<dbReference type="RefSeq" id="WP_163651188.1">
    <property type="nucleotide sequence ID" value="NZ_JAAGRN010000001.1"/>
</dbReference>
<evidence type="ECO:0000256" key="6">
    <source>
        <dbReference type="ARBA" id="ARBA00022801"/>
    </source>
</evidence>
<dbReference type="InterPro" id="IPR004387">
    <property type="entry name" value="Pept_M50_Zn"/>
</dbReference>
<dbReference type="AlphaFoldDB" id="A0A6B2QX93"/>
<comment type="cofactor">
    <cofactor evidence="1 11">
        <name>Zn(2+)</name>
        <dbReference type="ChEBI" id="CHEBI:29105"/>
    </cofactor>
</comment>
<keyword evidence="7 11" id="KW-0862">Zinc</keyword>
<comment type="similarity">
    <text evidence="3 11">Belongs to the peptidase M50B family.</text>
</comment>
<dbReference type="NCBIfam" id="TIGR00054">
    <property type="entry name" value="RIP metalloprotease RseP"/>
    <property type="match status" value="1"/>
</dbReference>
<dbReference type="Pfam" id="PF17820">
    <property type="entry name" value="PDZ_6"/>
    <property type="match status" value="1"/>
</dbReference>
<dbReference type="SMART" id="SM00228">
    <property type="entry name" value="PDZ"/>
    <property type="match status" value="2"/>
</dbReference>
<dbReference type="InterPro" id="IPR036034">
    <property type="entry name" value="PDZ_sf"/>
</dbReference>
<evidence type="ECO:0000256" key="8">
    <source>
        <dbReference type="ARBA" id="ARBA00022989"/>
    </source>
</evidence>
<name>A0A6B2QX93_9BURK</name>
<gene>
    <name evidence="13" type="primary">rseP</name>
    <name evidence="13" type="ORF">G3I67_01495</name>
</gene>
<feature type="transmembrane region" description="Helical" evidence="11">
    <location>
        <begin position="94"/>
        <end position="115"/>
    </location>
</feature>
<dbReference type="PANTHER" id="PTHR42837">
    <property type="entry name" value="REGULATOR OF SIGMA-E PROTEASE RSEP"/>
    <property type="match status" value="1"/>
</dbReference>
<protein>
    <recommendedName>
        <fullName evidence="11">Zinc metalloprotease</fullName>
        <ecNumber evidence="11">3.4.24.-</ecNumber>
    </recommendedName>
</protein>
<dbReference type="InterPro" id="IPR008915">
    <property type="entry name" value="Peptidase_M50"/>
</dbReference>
<comment type="caution">
    <text evidence="13">The sequence shown here is derived from an EMBL/GenBank/DDBJ whole genome shotgun (WGS) entry which is preliminary data.</text>
</comment>
<feature type="transmembrane region" description="Helical" evidence="11">
    <location>
        <begin position="6"/>
        <end position="26"/>
    </location>
</feature>
<feature type="transmembrane region" description="Helical" evidence="11">
    <location>
        <begin position="419"/>
        <end position="440"/>
    </location>
</feature>
<evidence type="ECO:0000256" key="11">
    <source>
        <dbReference type="RuleBase" id="RU362031"/>
    </source>
</evidence>
<comment type="subcellular location">
    <subcellularLocation>
        <location evidence="2">Membrane</location>
        <topology evidence="2">Multi-pass membrane protein</topology>
    </subcellularLocation>
</comment>